<dbReference type="InterPro" id="IPR052974">
    <property type="entry name" value="GH79_Enzymes"/>
</dbReference>
<comment type="caution">
    <text evidence="1">The sequence shown here is derived from an EMBL/GenBank/DDBJ whole genome shotgun (WGS) entry which is preliminary data.</text>
</comment>
<organism evidence="1 2">
    <name type="scientific">Lyophyllum shimeji</name>
    <name type="common">Hon-shimeji</name>
    <name type="synonym">Tricholoma shimeji</name>
    <dbReference type="NCBI Taxonomy" id="47721"/>
    <lineage>
        <taxon>Eukaryota</taxon>
        <taxon>Fungi</taxon>
        <taxon>Dikarya</taxon>
        <taxon>Basidiomycota</taxon>
        <taxon>Agaricomycotina</taxon>
        <taxon>Agaricomycetes</taxon>
        <taxon>Agaricomycetidae</taxon>
        <taxon>Agaricales</taxon>
        <taxon>Tricholomatineae</taxon>
        <taxon>Lyophyllaceae</taxon>
        <taxon>Lyophyllum</taxon>
    </lineage>
</organism>
<name>A0A9P3Q145_LYOSH</name>
<dbReference type="PANTHER" id="PTHR36183">
    <property type="entry name" value="BETA-GLUCURONIDASE"/>
    <property type="match status" value="1"/>
</dbReference>
<dbReference type="Proteomes" id="UP001063166">
    <property type="component" value="Unassembled WGS sequence"/>
</dbReference>
<accession>A0A9P3Q145</accession>
<reference evidence="1" key="1">
    <citation type="submission" date="2022-07" db="EMBL/GenBank/DDBJ databases">
        <title>The genome of Lyophyllum shimeji provides insight into the initial evolution of ectomycorrhizal fungal genome.</title>
        <authorList>
            <person name="Kobayashi Y."/>
            <person name="Shibata T."/>
            <person name="Hirakawa H."/>
            <person name="Shigenobu S."/>
            <person name="Nishiyama T."/>
            <person name="Yamada A."/>
            <person name="Hasebe M."/>
            <person name="Kawaguchi M."/>
        </authorList>
    </citation>
    <scope>NUCLEOTIDE SEQUENCE</scope>
    <source>
        <strain evidence="1">AT787</strain>
    </source>
</reference>
<dbReference type="Gene3D" id="3.20.20.80">
    <property type="entry name" value="Glycosidases"/>
    <property type="match status" value="1"/>
</dbReference>
<evidence type="ECO:0000313" key="2">
    <source>
        <dbReference type="Proteomes" id="UP001063166"/>
    </source>
</evidence>
<sequence length="213" mass="23695">MQPYRRSTSCSRTAARASLHAGIGKPFVMFETNSATCGGLPGISDSFGAGLCQWALDYGLTMAAANCSGALLHVGGQNVWYNPFTGTTISEILHGQCGREVCDRSLSSSDQPVVLPPVNRWRRVLLRDHRRRDLRQVERRPGPSTPPIMAYTPQPRRTRLRQRPNFEGTFSPRLSPSRPVSPVLARLIIALRHIPHAWGTDITGIFDDWCQNF</sequence>
<dbReference type="PANTHER" id="PTHR36183:SF2">
    <property type="entry name" value="BETA-GLUCURONIDASE C-TERMINAL DOMAIN-CONTAINING PROTEIN"/>
    <property type="match status" value="1"/>
</dbReference>
<dbReference type="OrthoDB" id="2796951at2759"/>
<gene>
    <name evidence="1" type="ORF">LshimejAT787_2600430</name>
</gene>
<dbReference type="AlphaFoldDB" id="A0A9P3Q145"/>
<proteinExistence type="predicted"/>
<protein>
    <submittedName>
        <fullName evidence="1">Uncharacterized protein</fullName>
    </submittedName>
</protein>
<keyword evidence="2" id="KW-1185">Reference proteome</keyword>
<evidence type="ECO:0000313" key="1">
    <source>
        <dbReference type="EMBL" id="GLB45710.1"/>
    </source>
</evidence>
<dbReference type="EMBL" id="BRPK01000026">
    <property type="protein sequence ID" value="GLB45710.1"/>
    <property type="molecule type" value="Genomic_DNA"/>
</dbReference>